<feature type="region of interest" description="Disordered" evidence="11">
    <location>
        <begin position="33"/>
        <end position="69"/>
    </location>
</feature>
<evidence type="ECO:0000256" key="1">
    <source>
        <dbReference type="ARBA" id="ARBA00004163"/>
    </source>
</evidence>
<dbReference type="PANTHER" id="PTHR23085">
    <property type="entry name" value="GH28348P"/>
    <property type="match status" value="1"/>
</dbReference>
<protein>
    <submittedName>
        <fullName evidence="12">Uncharacterized protein</fullName>
    </submittedName>
</protein>
<comment type="similarity">
    <text evidence="4">Belongs to the junctophilin family.</text>
</comment>
<dbReference type="GO" id="GO:0005886">
    <property type="term" value="C:plasma membrane"/>
    <property type="evidence" value="ECO:0007669"/>
    <property type="project" value="UniProtKB-SubCell"/>
</dbReference>
<comment type="subcellular location">
    <subcellularLocation>
        <location evidence="3">Cell membrane</location>
    </subcellularLocation>
    <subcellularLocation>
        <location evidence="2">Endomembrane system</location>
        <topology evidence="2">Peripheral membrane protein</topology>
    </subcellularLocation>
    <subcellularLocation>
        <location evidence="1">Endoplasmic reticulum membrane</location>
        <topology evidence="1">Single-pass type IV membrane protein</topology>
    </subcellularLocation>
</comment>
<gene>
    <name evidence="12" type="ORF">HPB48_002081</name>
</gene>
<dbReference type="GO" id="GO:0005789">
    <property type="term" value="C:endoplasmic reticulum membrane"/>
    <property type="evidence" value="ECO:0007669"/>
    <property type="project" value="UniProtKB-SubCell"/>
</dbReference>
<keyword evidence="13" id="KW-1185">Reference proteome</keyword>
<dbReference type="PANTHER" id="PTHR23085:SF16">
    <property type="entry name" value="GH28348P"/>
    <property type="match status" value="1"/>
</dbReference>
<evidence type="ECO:0000256" key="6">
    <source>
        <dbReference type="ARBA" id="ARBA00022692"/>
    </source>
</evidence>
<organism evidence="12 13">
    <name type="scientific">Haemaphysalis longicornis</name>
    <name type="common">Bush tick</name>
    <dbReference type="NCBI Taxonomy" id="44386"/>
    <lineage>
        <taxon>Eukaryota</taxon>
        <taxon>Metazoa</taxon>
        <taxon>Ecdysozoa</taxon>
        <taxon>Arthropoda</taxon>
        <taxon>Chelicerata</taxon>
        <taxon>Arachnida</taxon>
        <taxon>Acari</taxon>
        <taxon>Parasitiformes</taxon>
        <taxon>Ixodida</taxon>
        <taxon>Ixodoidea</taxon>
        <taxon>Ixodidae</taxon>
        <taxon>Haemaphysalinae</taxon>
        <taxon>Haemaphysalis</taxon>
    </lineage>
</organism>
<evidence type="ECO:0000313" key="12">
    <source>
        <dbReference type="EMBL" id="KAH9362103.1"/>
    </source>
</evidence>
<dbReference type="GO" id="GO:0030314">
    <property type="term" value="C:junctional membrane complex"/>
    <property type="evidence" value="ECO:0007669"/>
    <property type="project" value="InterPro"/>
</dbReference>
<evidence type="ECO:0000256" key="3">
    <source>
        <dbReference type="ARBA" id="ARBA00004236"/>
    </source>
</evidence>
<keyword evidence="9" id="KW-1133">Transmembrane helix</keyword>
<dbReference type="SMART" id="SM00698">
    <property type="entry name" value="MORN"/>
    <property type="match status" value="1"/>
</dbReference>
<dbReference type="Pfam" id="PF02493">
    <property type="entry name" value="MORN"/>
    <property type="match status" value="1"/>
</dbReference>
<evidence type="ECO:0000256" key="11">
    <source>
        <dbReference type="SAM" id="MobiDB-lite"/>
    </source>
</evidence>
<proteinExistence type="inferred from homology"/>
<accession>A0A9J6FH22</accession>
<keyword evidence="10" id="KW-0472">Membrane</keyword>
<evidence type="ECO:0000256" key="2">
    <source>
        <dbReference type="ARBA" id="ARBA00004184"/>
    </source>
</evidence>
<dbReference type="InterPro" id="IPR017191">
    <property type="entry name" value="Junctophilin"/>
</dbReference>
<dbReference type="VEuPathDB" id="VectorBase:HLOH_055125"/>
<evidence type="ECO:0000256" key="5">
    <source>
        <dbReference type="ARBA" id="ARBA00022475"/>
    </source>
</evidence>
<keyword evidence="8" id="KW-0256">Endoplasmic reticulum</keyword>
<keyword evidence="7" id="KW-0677">Repeat</keyword>
<keyword evidence="6" id="KW-0812">Transmembrane</keyword>
<keyword evidence="5" id="KW-1003">Cell membrane</keyword>
<comment type="caution">
    <text evidence="12">The sequence shown here is derived from an EMBL/GenBank/DDBJ whole genome shotgun (WGS) entry which is preliminary data.</text>
</comment>
<dbReference type="EMBL" id="JABSTR010000001">
    <property type="protein sequence ID" value="KAH9362103.1"/>
    <property type="molecule type" value="Genomic_DNA"/>
</dbReference>
<evidence type="ECO:0000256" key="7">
    <source>
        <dbReference type="ARBA" id="ARBA00022737"/>
    </source>
</evidence>
<evidence type="ECO:0000256" key="8">
    <source>
        <dbReference type="ARBA" id="ARBA00022824"/>
    </source>
</evidence>
<dbReference type="OrthoDB" id="284854at2759"/>
<evidence type="ECO:0000256" key="9">
    <source>
        <dbReference type="ARBA" id="ARBA00022989"/>
    </source>
</evidence>
<name>A0A9J6FH22_HAELO</name>
<sequence length="116" mass="12770">MSAVIIPGTYQGQWLRGTRHGYGVRSSAPFGLAAHNRNPGSGGKVEVRTSQTSLDSSSHPVDPASERDRKIDDCRGGFVLKARSDEPPQRRRSLVEKSSNFKKSILQVRNVVFCCQ</sequence>
<reference evidence="12 13" key="1">
    <citation type="journal article" date="2020" name="Cell">
        <title>Large-Scale Comparative Analyses of Tick Genomes Elucidate Their Genetic Diversity and Vector Capacities.</title>
        <authorList>
            <consortium name="Tick Genome and Microbiome Consortium (TIGMIC)"/>
            <person name="Jia N."/>
            <person name="Wang J."/>
            <person name="Shi W."/>
            <person name="Du L."/>
            <person name="Sun Y."/>
            <person name="Zhan W."/>
            <person name="Jiang J.F."/>
            <person name="Wang Q."/>
            <person name="Zhang B."/>
            <person name="Ji P."/>
            <person name="Bell-Sakyi L."/>
            <person name="Cui X.M."/>
            <person name="Yuan T.T."/>
            <person name="Jiang B.G."/>
            <person name="Yang W.F."/>
            <person name="Lam T.T."/>
            <person name="Chang Q.C."/>
            <person name="Ding S.J."/>
            <person name="Wang X.J."/>
            <person name="Zhu J.G."/>
            <person name="Ruan X.D."/>
            <person name="Zhao L."/>
            <person name="Wei J.T."/>
            <person name="Ye R.Z."/>
            <person name="Que T.C."/>
            <person name="Du C.H."/>
            <person name="Zhou Y.H."/>
            <person name="Cheng J.X."/>
            <person name="Dai P.F."/>
            <person name="Guo W.B."/>
            <person name="Han X.H."/>
            <person name="Huang E.J."/>
            <person name="Li L.F."/>
            <person name="Wei W."/>
            <person name="Gao Y.C."/>
            <person name="Liu J.Z."/>
            <person name="Shao H.Z."/>
            <person name="Wang X."/>
            <person name="Wang C.C."/>
            <person name="Yang T.C."/>
            <person name="Huo Q.B."/>
            <person name="Li W."/>
            <person name="Chen H.Y."/>
            <person name="Chen S.E."/>
            <person name="Zhou L.G."/>
            <person name="Ni X.B."/>
            <person name="Tian J.H."/>
            <person name="Sheng Y."/>
            <person name="Liu T."/>
            <person name="Pan Y.S."/>
            <person name="Xia L.Y."/>
            <person name="Li J."/>
            <person name="Zhao F."/>
            <person name="Cao W.C."/>
        </authorList>
    </citation>
    <scope>NUCLEOTIDE SEQUENCE [LARGE SCALE GENOMIC DNA]</scope>
    <source>
        <strain evidence="12">HaeL-2018</strain>
    </source>
</reference>
<feature type="compositionally biased region" description="Polar residues" evidence="11">
    <location>
        <begin position="48"/>
        <end position="59"/>
    </location>
</feature>
<evidence type="ECO:0000313" key="13">
    <source>
        <dbReference type="Proteomes" id="UP000821853"/>
    </source>
</evidence>
<dbReference type="InterPro" id="IPR003409">
    <property type="entry name" value="MORN"/>
</dbReference>
<dbReference type="Proteomes" id="UP000821853">
    <property type="component" value="Chromosome 1"/>
</dbReference>
<dbReference type="AlphaFoldDB" id="A0A9J6FH22"/>
<evidence type="ECO:0000256" key="10">
    <source>
        <dbReference type="ARBA" id="ARBA00023136"/>
    </source>
</evidence>
<evidence type="ECO:0000256" key="4">
    <source>
        <dbReference type="ARBA" id="ARBA00008599"/>
    </source>
</evidence>